<dbReference type="OrthoDB" id="46913at2759"/>
<dbReference type="EMBL" id="JABEZZ010000011">
    <property type="protein sequence ID" value="MBA0600323.1"/>
    <property type="molecule type" value="Genomic_DNA"/>
</dbReference>
<dbReference type="InterPro" id="IPR002885">
    <property type="entry name" value="PPR_rpt"/>
</dbReference>
<gene>
    <name evidence="19" type="ORF">B456_011G227200</name>
    <name evidence="20" type="ORF">Gorai_006512</name>
</gene>
<feature type="repeat" description="PPR" evidence="16">
    <location>
        <begin position="183"/>
        <end position="217"/>
    </location>
</feature>
<keyword evidence="10" id="KW-0378">Hydrolase</keyword>
<proteinExistence type="inferred from homology"/>
<evidence type="ECO:0000256" key="1">
    <source>
        <dbReference type="ARBA" id="ARBA00000928"/>
    </source>
</evidence>
<dbReference type="Gene3D" id="1.25.40.10">
    <property type="entry name" value="Tetratricopeptide repeat domain"/>
    <property type="match status" value="1"/>
</dbReference>
<feature type="domain" description="PROP1-like PPR" evidence="18">
    <location>
        <begin position="92"/>
        <end position="305"/>
    </location>
</feature>
<keyword evidence="7" id="KW-0540">Nuclease</keyword>
<dbReference type="OMA" id="CIDINPV"/>
<dbReference type="Gramene" id="KJB73316">
    <property type="protein sequence ID" value="KJB73316"/>
    <property type="gene ID" value="B456_011G227200"/>
</dbReference>
<feature type="repeat" description="PPR" evidence="16">
    <location>
        <begin position="218"/>
        <end position="252"/>
    </location>
</feature>
<dbReference type="PANTHER" id="PTHR13547:SF1">
    <property type="entry name" value="MITOCHONDRIAL RIBONUCLEASE P CATALYTIC SUBUNIT"/>
    <property type="match status" value="1"/>
</dbReference>
<dbReference type="NCBIfam" id="TIGR00756">
    <property type="entry name" value="PPR"/>
    <property type="match status" value="1"/>
</dbReference>
<dbReference type="EMBL" id="CM001750">
    <property type="protein sequence ID" value="KJB73316.1"/>
    <property type="molecule type" value="Genomic_DNA"/>
</dbReference>
<keyword evidence="9" id="KW-0677">Repeat</keyword>
<evidence type="ECO:0000256" key="14">
    <source>
        <dbReference type="ARBA" id="ARBA00023128"/>
    </source>
</evidence>
<dbReference type="eggNOG" id="KOG1347">
    <property type="taxonomic scope" value="Eukaryota"/>
</dbReference>
<reference evidence="20" key="3">
    <citation type="submission" date="2020-04" db="EMBL/GenBank/DDBJ databases">
        <authorList>
            <person name="Grover C.E."/>
            <person name="Arick M.A. II"/>
            <person name="Thrash A."/>
            <person name="Conover J.L."/>
            <person name="Sanders W.S."/>
            <person name="Peterson D.G."/>
            <person name="Scheffler J.A."/>
            <person name="Scheffler B.E."/>
            <person name="Wendel J.F."/>
        </authorList>
    </citation>
    <scope>NUCLEOTIDE SEQUENCE</scope>
    <source>
        <strain evidence="20">8</strain>
        <tissue evidence="20">Leaf</tissue>
    </source>
</reference>
<evidence type="ECO:0000256" key="6">
    <source>
        <dbReference type="ARBA" id="ARBA00022694"/>
    </source>
</evidence>
<evidence type="ECO:0000256" key="8">
    <source>
        <dbReference type="ARBA" id="ARBA00022723"/>
    </source>
</evidence>
<dbReference type="Pfam" id="PF16953">
    <property type="entry name" value="PRORP"/>
    <property type="match status" value="1"/>
</dbReference>
<reference evidence="20 22" key="2">
    <citation type="journal article" date="2019" name="Genome Biol. Evol.">
        <title>Insights into the evolution of the New World diploid cottons (Gossypium, subgenus Houzingenia) based on genome sequencing.</title>
        <authorList>
            <person name="Grover C.E."/>
            <person name="Arick M.A. 2nd"/>
            <person name="Thrash A."/>
            <person name="Conover J.L."/>
            <person name="Sanders W.S."/>
            <person name="Peterson D.G."/>
            <person name="Frelichowski J.E."/>
            <person name="Scheffler J.A."/>
            <person name="Scheffler B.E."/>
            <person name="Wendel J.F."/>
        </authorList>
    </citation>
    <scope>NUCLEOTIDE SEQUENCE [LARGE SCALE GENOMIC DNA]</scope>
    <source>
        <strain evidence="20">8</strain>
        <tissue evidence="20">Leaf</tissue>
    </source>
</reference>
<evidence type="ECO:0000259" key="17">
    <source>
        <dbReference type="Pfam" id="PF16953"/>
    </source>
</evidence>
<dbReference type="InterPro" id="IPR031595">
    <property type="entry name" value="PRORP_C"/>
</dbReference>
<evidence type="ECO:0000256" key="16">
    <source>
        <dbReference type="PROSITE-ProRule" id="PRU00708"/>
    </source>
</evidence>
<comment type="cofactor">
    <cofactor evidence="2">
        <name>Mg(2+)</name>
        <dbReference type="ChEBI" id="CHEBI:18420"/>
    </cofactor>
</comment>
<evidence type="ECO:0000256" key="5">
    <source>
        <dbReference type="ARBA" id="ARBA00012179"/>
    </source>
</evidence>
<dbReference type="Proteomes" id="UP000032304">
    <property type="component" value="Chromosome 11"/>
</dbReference>
<dbReference type="GO" id="GO:0046872">
    <property type="term" value="F:metal ion binding"/>
    <property type="evidence" value="ECO:0007669"/>
    <property type="project" value="UniProtKB-KW"/>
</dbReference>
<dbReference type="GO" id="GO:0004526">
    <property type="term" value="F:ribonuclease P activity"/>
    <property type="evidence" value="ECO:0007669"/>
    <property type="project" value="UniProtKB-EC"/>
</dbReference>
<evidence type="ECO:0000313" key="22">
    <source>
        <dbReference type="Proteomes" id="UP000593578"/>
    </source>
</evidence>
<comment type="similarity">
    <text evidence="4">Belongs to the PPR family. P subfamily.</text>
</comment>
<dbReference type="STRING" id="29730.A0A0D2UWX0"/>
<evidence type="ECO:0000256" key="4">
    <source>
        <dbReference type="ARBA" id="ARBA00007626"/>
    </source>
</evidence>
<name>A0A0D2UWX0_GOSRA</name>
<protein>
    <recommendedName>
        <fullName evidence="5">ribonuclease P</fullName>
        <ecNumber evidence="5">3.1.26.5</ecNumber>
    </recommendedName>
</protein>
<dbReference type="AlphaFoldDB" id="A0A0D2UWX0"/>
<dbReference type="PROSITE" id="PS51375">
    <property type="entry name" value="PPR"/>
    <property type="match status" value="2"/>
</dbReference>
<evidence type="ECO:0000313" key="21">
    <source>
        <dbReference type="Proteomes" id="UP000032304"/>
    </source>
</evidence>
<sequence>MLKVNPFGPSLSMFNKIPFSLLYRRGFRRAFRIFEAGHCNSFAKPVSIANVNVNFFAVDKTRNLSAVATAKKSGLNASSSSSRTNEMTNKAKKKARMESPEFLLKIKLDMCSKHGKLEEALRLYDESISNGVSLNLHHYNMLLYLCAREASGDGSQLNELKELGLKRGFEIFQKMVGDEVSPNETTFTSMARLAVAREDPDMAFELVKQMKSLGIPPRLRSYGPALLGFCEKGNAEKAYEVDAYMFESGVTPEEPELSALLKVSINTKKADKVYEMLQRLRASVRQVSESTLQVVEDWFKSKDAASVGAEKWDVKQIKEAVIGGGGGWHGLGWLGSGRWRVVRTEMTENGVCRSCGEKLVCIDIDPKETENFAAKLTELACSKEVRADFVQFQEWLQQHGPFDAVVDGANVALINSEAFNLNQLKNVVNKLQQMSPTKRSPLIILHRSRIARDPNNRKWLERWQRAGVLYATPYGSNDDWYWLYAAVSCKCLLVTNDEMRDHLFQLLGNSFFPRWKEKHQVRLSMTRTGLVLRMPPPYSIVIQESESGSWHVPSIADDDLLTPRQWLCACRSKKTP</sequence>
<evidence type="ECO:0000256" key="10">
    <source>
        <dbReference type="ARBA" id="ARBA00022801"/>
    </source>
</evidence>
<comment type="catalytic activity">
    <reaction evidence="1">
        <text>Endonucleolytic cleavage of RNA, removing 5'-extranucleotides from tRNA precursor.</text>
        <dbReference type="EC" id="3.1.26.5"/>
    </reaction>
</comment>
<evidence type="ECO:0000313" key="20">
    <source>
        <dbReference type="EMBL" id="MBA0600323.1"/>
    </source>
</evidence>
<evidence type="ECO:0000259" key="18">
    <source>
        <dbReference type="Pfam" id="PF17177"/>
    </source>
</evidence>
<evidence type="ECO:0000256" key="11">
    <source>
        <dbReference type="ARBA" id="ARBA00022833"/>
    </source>
</evidence>
<evidence type="ECO:0000256" key="15">
    <source>
        <dbReference type="ARBA" id="ARBA00023211"/>
    </source>
</evidence>
<dbReference type="GO" id="GO:0005739">
    <property type="term" value="C:mitochondrion"/>
    <property type="evidence" value="ECO:0007669"/>
    <property type="project" value="UniProtKB-SubCell"/>
</dbReference>
<keyword evidence="11" id="KW-0862">Zinc</keyword>
<dbReference type="PANTHER" id="PTHR13547">
    <property type="match status" value="1"/>
</dbReference>
<evidence type="ECO:0000256" key="13">
    <source>
        <dbReference type="ARBA" id="ARBA00022946"/>
    </source>
</evidence>
<dbReference type="KEGG" id="gra:105776120"/>
<keyword evidence="15" id="KW-0464">Manganese</keyword>
<dbReference type="Gene3D" id="3.40.50.11980">
    <property type="match status" value="1"/>
</dbReference>
<keyword evidence="8" id="KW-0479">Metal-binding</keyword>
<keyword evidence="14" id="KW-0496">Mitochondrion</keyword>
<evidence type="ECO:0000313" key="19">
    <source>
        <dbReference type="EMBL" id="KJB73316.1"/>
    </source>
</evidence>
<dbReference type="FunFam" id="1.25.40.10:FF:000339">
    <property type="entry name" value="Proteinaceous RNase P 1, chloroplastic/mitochondrial"/>
    <property type="match status" value="1"/>
</dbReference>
<evidence type="ECO:0000256" key="2">
    <source>
        <dbReference type="ARBA" id="ARBA00001946"/>
    </source>
</evidence>
<keyword evidence="13" id="KW-0809">Transit peptide</keyword>
<dbReference type="EC" id="3.1.26.5" evidence="5"/>
<keyword evidence="6" id="KW-0819">tRNA processing</keyword>
<dbReference type="InterPro" id="IPR033443">
    <property type="entry name" value="PROP1-like_PPR_dom"/>
</dbReference>
<evidence type="ECO:0000256" key="7">
    <source>
        <dbReference type="ARBA" id="ARBA00022722"/>
    </source>
</evidence>
<comment type="subcellular location">
    <subcellularLocation>
        <location evidence="3">Mitochondrion</location>
    </subcellularLocation>
</comment>
<dbReference type="GO" id="GO:0001682">
    <property type="term" value="P:tRNA 5'-leader removal"/>
    <property type="evidence" value="ECO:0007669"/>
    <property type="project" value="UniProtKB-ARBA"/>
</dbReference>
<dbReference type="Proteomes" id="UP000593578">
    <property type="component" value="Unassembled WGS sequence"/>
</dbReference>
<dbReference type="InterPro" id="IPR011990">
    <property type="entry name" value="TPR-like_helical_dom_sf"/>
</dbReference>
<accession>A0A0D2UWX0</accession>
<dbReference type="Pfam" id="PF17177">
    <property type="entry name" value="PPR_long"/>
    <property type="match status" value="1"/>
</dbReference>
<keyword evidence="12" id="KW-0460">Magnesium</keyword>
<keyword evidence="21" id="KW-1185">Reference proteome</keyword>
<evidence type="ECO:0000256" key="9">
    <source>
        <dbReference type="ARBA" id="ARBA00022737"/>
    </source>
</evidence>
<organism evidence="19 21">
    <name type="scientific">Gossypium raimondii</name>
    <name type="common">Peruvian cotton</name>
    <name type="synonym">Gossypium klotzschianum subsp. raimondii</name>
    <dbReference type="NCBI Taxonomy" id="29730"/>
    <lineage>
        <taxon>Eukaryota</taxon>
        <taxon>Viridiplantae</taxon>
        <taxon>Streptophyta</taxon>
        <taxon>Embryophyta</taxon>
        <taxon>Tracheophyta</taxon>
        <taxon>Spermatophyta</taxon>
        <taxon>Magnoliopsida</taxon>
        <taxon>eudicotyledons</taxon>
        <taxon>Gunneridae</taxon>
        <taxon>Pentapetalae</taxon>
        <taxon>rosids</taxon>
        <taxon>malvids</taxon>
        <taxon>Malvales</taxon>
        <taxon>Malvaceae</taxon>
        <taxon>Malvoideae</taxon>
        <taxon>Gossypium</taxon>
    </lineage>
</organism>
<evidence type="ECO:0000256" key="12">
    <source>
        <dbReference type="ARBA" id="ARBA00022842"/>
    </source>
</evidence>
<feature type="domain" description="PRORP" evidence="17">
    <location>
        <begin position="346"/>
        <end position="568"/>
    </location>
</feature>
<dbReference type="FunFam" id="3.40.50.11980:FF:000002">
    <property type="entry name" value="Proteinaceous RNase P 2"/>
    <property type="match status" value="1"/>
</dbReference>
<reference evidence="19 21" key="1">
    <citation type="journal article" date="2012" name="Nature">
        <title>Repeated polyploidization of Gossypium genomes and the evolution of spinnable cotton fibres.</title>
        <authorList>
            <person name="Paterson A.H."/>
            <person name="Wendel J.F."/>
            <person name="Gundlach H."/>
            <person name="Guo H."/>
            <person name="Jenkins J."/>
            <person name="Jin D."/>
            <person name="Llewellyn D."/>
            <person name="Showmaker K.C."/>
            <person name="Shu S."/>
            <person name="Udall J."/>
            <person name="Yoo M.J."/>
            <person name="Byers R."/>
            <person name="Chen W."/>
            <person name="Doron-Faigenboim A."/>
            <person name="Duke M.V."/>
            <person name="Gong L."/>
            <person name="Grimwood J."/>
            <person name="Grover C."/>
            <person name="Grupp K."/>
            <person name="Hu G."/>
            <person name="Lee T.H."/>
            <person name="Li J."/>
            <person name="Lin L."/>
            <person name="Liu T."/>
            <person name="Marler B.S."/>
            <person name="Page J.T."/>
            <person name="Roberts A.W."/>
            <person name="Romanel E."/>
            <person name="Sanders W.S."/>
            <person name="Szadkowski E."/>
            <person name="Tan X."/>
            <person name="Tang H."/>
            <person name="Xu C."/>
            <person name="Wang J."/>
            <person name="Wang Z."/>
            <person name="Zhang D."/>
            <person name="Zhang L."/>
            <person name="Ashrafi H."/>
            <person name="Bedon F."/>
            <person name="Bowers J.E."/>
            <person name="Brubaker C.L."/>
            <person name="Chee P.W."/>
            <person name="Das S."/>
            <person name="Gingle A.R."/>
            <person name="Haigler C.H."/>
            <person name="Harker D."/>
            <person name="Hoffmann L.V."/>
            <person name="Hovav R."/>
            <person name="Jones D.C."/>
            <person name="Lemke C."/>
            <person name="Mansoor S."/>
            <person name="ur Rahman M."/>
            <person name="Rainville L.N."/>
            <person name="Rambani A."/>
            <person name="Reddy U.K."/>
            <person name="Rong J.K."/>
            <person name="Saranga Y."/>
            <person name="Scheffler B.E."/>
            <person name="Scheffler J.A."/>
            <person name="Stelly D.M."/>
            <person name="Triplett B.A."/>
            <person name="Van Deynze A."/>
            <person name="Vaslin M.F."/>
            <person name="Waghmare V.N."/>
            <person name="Walford S.A."/>
            <person name="Wright R.J."/>
            <person name="Zaki E.A."/>
            <person name="Zhang T."/>
            <person name="Dennis E.S."/>
            <person name="Mayer K.F."/>
            <person name="Peterson D.G."/>
            <person name="Rokhsar D.S."/>
            <person name="Wang X."/>
            <person name="Schmutz J."/>
        </authorList>
    </citation>
    <scope>NUCLEOTIDE SEQUENCE [LARGE SCALE GENOMIC DNA]</scope>
</reference>
<evidence type="ECO:0000256" key="3">
    <source>
        <dbReference type="ARBA" id="ARBA00004173"/>
    </source>
</evidence>